<keyword evidence="1" id="KW-0472">Membrane</keyword>
<sequence length="98" mass="10721">MEPQRQKQYKRLIGLCSVCIVLLIAANLVVANILATSGNTLNDLEQRKTNLTGQNLELRSEIISQSALQTLAVRAQRLGFVSASETLNLSAQPNVAMR</sequence>
<protein>
    <recommendedName>
        <fullName evidence="4">Cell division protein FtsL</fullName>
    </recommendedName>
</protein>
<dbReference type="AlphaFoldDB" id="A0A1G1W2W8"/>
<feature type="transmembrane region" description="Helical" evidence="1">
    <location>
        <begin position="12"/>
        <end position="35"/>
    </location>
</feature>
<evidence type="ECO:0000256" key="1">
    <source>
        <dbReference type="SAM" id="Phobius"/>
    </source>
</evidence>
<evidence type="ECO:0000313" key="2">
    <source>
        <dbReference type="EMBL" id="OGY22019.1"/>
    </source>
</evidence>
<reference evidence="2 3" key="1">
    <citation type="journal article" date="2016" name="Nat. Commun.">
        <title>Thousands of microbial genomes shed light on interconnected biogeochemical processes in an aquifer system.</title>
        <authorList>
            <person name="Anantharaman K."/>
            <person name="Brown C.T."/>
            <person name="Hug L.A."/>
            <person name="Sharon I."/>
            <person name="Castelle C.J."/>
            <person name="Probst A.J."/>
            <person name="Thomas B.C."/>
            <person name="Singh A."/>
            <person name="Wilkins M.J."/>
            <person name="Karaoz U."/>
            <person name="Brodie E.L."/>
            <person name="Williams K.H."/>
            <person name="Hubbard S.S."/>
            <person name="Banfield J.F."/>
        </authorList>
    </citation>
    <scope>NUCLEOTIDE SEQUENCE [LARGE SCALE GENOMIC DNA]</scope>
</reference>
<dbReference type="EMBL" id="MHCL01000007">
    <property type="protein sequence ID" value="OGY22019.1"/>
    <property type="molecule type" value="Genomic_DNA"/>
</dbReference>
<keyword evidence="1" id="KW-1133">Transmembrane helix</keyword>
<accession>A0A1G1W2W8</accession>
<organism evidence="2 3">
    <name type="scientific">Candidatus Chisholmbacteria bacterium RIFCSPLOWO2_01_FULL_49_14</name>
    <dbReference type="NCBI Taxonomy" id="1797593"/>
    <lineage>
        <taxon>Bacteria</taxon>
        <taxon>Candidatus Chisholmiibacteriota</taxon>
    </lineage>
</organism>
<gene>
    <name evidence="2" type="ORF">A3A65_03175</name>
</gene>
<name>A0A1G1W2W8_9BACT</name>
<dbReference type="STRING" id="1797593.A3A65_03175"/>
<dbReference type="Proteomes" id="UP000176723">
    <property type="component" value="Unassembled WGS sequence"/>
</dbReference>
<keyword evidence="1" id="KW-0812">Transmembrane</keyword>
<comment type="caution">
    <text evidence="2">The sequence shown here is derived from an EMBL/GenBank/DDBJ whole genome shotgun (WGS) entry which is preliminary data.</text>
</comment>
<proteinExistence type="predicted"/>
<evidence type="ECO:0000313" key="3">
    <source>
        <dbReference type="Proteomes" id="UP000176723"/>
    </source>
</evidence>
<evidence type="ECO:0008006" key="4">
    <source>
        <dbReference type="Google" id="ProtNLM"/>
    </source>
</evidence>